<dbReference type="GO" id="GO:0008017">
    <property type="term" value="F:microtubule binding"/>
    <property type="evidence" value="ECO:0007669"/>
    <property type="project" value="InterPro"/>
</dbReference>
<dbReference type="Gene3D" id="6.10.250.1590">
    <property type="match status" value="1"/>
</dbReference>
<evidence type="ECO:0000313" key="14">
    <source>
        <dbReference type="Ensembl" id="ENSCCRP00020048458.1"/>
    </source>
</evidence>
<dbReference type="GO" id="GO:0007018">
    <property type="term" value="P:microtubule-based movement"/>
    <property type="evidence" value="ECO:0007669"/>
    <property type="project" value="InterPro"/>
</dbReference>
<evidence type="ECO:0000256" key="3">
    <source>
        <dbReference type="ARBA" id="ARBA00022553"/>
    </source>
</evidence>
<dbReference type="InterPro" id="IPR027640">
    <property type="entry name" value="Kinesin-like_fam"/>
</dbReference>
<name>A0A8C2HJV7_CYPCA</name>
<keyword evidence="7 12" id="KW-0175">Coiled coil</keyword>
<organism evidence="14 15">
    <name type="scientific">Cyprinus carpio</name>
    <name type="common">Common carp</name>
    <dbReference type="NCBI Taxonomy" id="7962"/>
    <lineage>
        <taxon>Eukaryota</taxon>
        <taxon>Metazoa</taxon>
        <taxon>Chordata</taxon>
        <taxon>Craniata</taxon>
        <taxon>Vertebrata</taxon>
        <taxon>Euteleostomi</taxon>
        <taxon>Actinopterygii</taxon>
        <taxon>Neopterygii</taxon>
        <taxon>Teleostei</taxon>
        <taxon>Ostariophysi</taxon>
        <taxon>Cypriniformes</taxon>
        <taxon>Cyprinidae</taxon>
        <taxon>Cyprininae</taxon>
        <taxon>Cyprinus</taxon>
    </lineage>
</organism>
<dbReference type="PRINTS" id="PR00380">
    <property type="entry name" value="KINESINHEAVY"/>
</dbReference>
<dbReference type="SUPFAM" id="SSF52540">
    <property type="entry name" value="P-loop containing nucleoside triphosphate hydrolases"/>
    <property type="match status" value="1"/>
</dbReference>
<keyword evidence="3" id="KW-0597">Phosphoprotein</keyword>
<keyword evidence="9" id="KW-0206">Cytoskeleton</keyword>
<comment type="subcellular location">
    <subcellularLocation>
        <location evidence="1">Cytoplasm</location>
        <location evidence="1">Cytoskeleton</location>
    </subcellularLocation>
</comment>
<comment type="similarity">
    <text evidence="10 11">Belongs to the TRAFAC class myosin-kinesin ATPase superfamily. Kinesin family.</text>
</comment>
<keyword evidence="6 10" id="KW-0067">ATP-binding</keyword>
<evidence type="ECO:0000256" key="12">
    <source>
        <dbReference type="SAM" id="Coils"/>
    </source>
</evidence>
<feature type="coiled-coil region" evidence="12">
    <location>
        <begin position="418"/>
        <end position="501"/>
    </location>
</feature>
<dbReference type="SMART" id="SM00129">
    <property type="entry name" value="KISc"/>
    <property type="match status" value="1"/>
</dbReference>
<dbReference type="Ensembl" id="ENSCCRT00020052799.1">
    <property type="protein sequence ID" value="ENSCCRP00020048458.1"/>
    <property type="gene ID" value="ENSCCRG00020020050.1"/>
</dbReference>
<reference evidence="14" key="1">
    <citation type="submission" date="2025-08" db="UniProtKB">
        <authorList>
            <consortium name="Ensembl"/>
        </authorList>
    </citation>
    <scope>IDENTIFICATION</scope>
</reference>
<dbReference type="GO" id="GO:0048731">
    <property type="term" value="P:system development"/>
    <property type="evidence" value="ECO:0007669"/>
    <property type="project" value="UniProtKB-ARBA"/>
</dbReference>
<dbReference type="CDD" id="cd23649">
    <property type="entry name" value="Khc_CBD_cc"/>
    <property type="match status" value="1"/>
</dbReference>
<dbReference type="AlphaFoldDB" id="A0A8C2HJV7"/>
<dbReference type="CDD" id="cd01369">
    <property type="entry name" value="KISc_KHC_KIF5"/>
    <property type="match status" value="1"/>
</dbReference>
<dbReference type="GO" id="GO:0005524">
    <property type="term" value="F:ATP binding"/>
    <property type="evidence" value="ECO:0007669"/>
    <property type="project" value="UniProtKB-UniRule"/>
</dbReference>
<dbReference type="Pfam" id="PF00225">
    <property type="entry name" value="Kinesin"/>
    <property type="match status" value="1"/>
</dbReference>
<evidence type="ECO:0000256" key="1">
    <source>
        <dbReference type="ARBA" id="ARBA00004245"/>
    </source>
</evidence>
<evidence type="ECO:0000313" key="15">
    <source>
        <dbReference type="Proteomes" id="UP000694701"/>
    </source>
</evidence>
<evidence type="ECO:0000256" key="11">
    <source>
        <dbReference type="RuleBase" id="RU000394"/>
    </source>
</evidence>
<proteinExistence type="inferred from homology"/>
<dbReference type="PANTHER" id="PTHR47968:SF62">
    <property type="entry name" value="KINESIN FAMILY MEMBER 5A"/>
    <property type="match status" value="1"/>
</dbReference>
<dbReference type="Gene3D" id="3.40.850.10">
    <property type="entry name" value="Kinesin motor domain"/>
    <property type="match status" value="1"/>
</dbReference>
<evidence type="ECO:0000256" key="10">
    <source>
        <dbReference type="PROSITE-ProRule" id="PRU00283"/>
    </source>
</evidence>
<sequence length="953" mass="108325">MTDAVAECNIKVLCRFRPLNQAEILRGDKFLPTFQGDDTVIIGGKPYVFDHVFPTNTTQEQVYNTCAKQIVKDVLGGYNGTIFAYGQTSSGKTHTMEGKLHDPQQMGIIPRIAEDIFNHIFSMDENLEFHIKVSYFEIYMEKIRDLLDVTKTNLSVHEDKNRVPYVKGCTERFVSSPEEVMDVIDEGKSNRHVAVTNMNEHSSRSHSIFLINIKQEHVETEQKLCGKLYLVDLAGSEKVSKTGAAGAVLDEAKNINKSLSSLGNVISALAEGTKTHVPYRDSKMTRILQDSLGGNCRTTMFICCSPSSYNDAETKSTLMFGQRAKTIKNTASINLELTAEQWKRKYEKEKEKSKSLRDTIQRLELELLRWRSGEPLHCSDESSQFYLYSALYNTNFTTCLTLMTVILWQLLASTRGDSDKVQTELGRLQTESESAKSEVREVLQALEELAVNYDQKSQEVEEKNLHNKQLAEQLSLKMANLMELEAELAQMQEVSSQQRKRIADVLNGLMKDLSEFSSIVGNGEIKLPVEISGAIEEEFTVARLYISKIKSEVKSMVKRCRQLENMQLECHRKMEETSRELSSCQLLVSQHEAKIRSLTEYMQNVEQKKRQLEDNYDALSEEFFMLQNSGETNNNTPYKAAGRPALHAESRQKQLSHLRDEINEKQRLIDDLTDKNQALELELAHVRSSLSNLKLQDDTKSACLEQLSFQQERNEQSKQDLKRLEETVARELQTLHNLRKLFVQDLTTRVKKSTEIGPDDSGGSNTQKQKISFLENNLDQLTKVHKQLVRDNADLRCELPKLEKRLRSTAERVRALETALKDAKQGAMNDRRRYQQEVERIRDAMRLRYPPRRSNAAQIAKPVRPGHHVAATSPTSFSFTRASKPATSYSNAVFLQEDKSAPQKTNTVGYSTVRSMDIMSSCPLDVENGNGDIITDYNDLNCVFTCCVAYHAA</sequence>
<dbReference type="InterPro" id="IPR036961">
    <property type="entry name" value="Kinesin_motor_dom_sf"/>
</dbReference>
<keyword evidence="2" id="KW-0963">Cytoplasm</keyword>
<dbReference type="PROSITE" id="PS50067">
    <property type="entry name" value="KINESIN_MOTOR_2"/>
    <property type="match status" value="1"/>
</dbReference>
<evidence type="ECO:0000256" key="8">
    <source>
        <dbReference type="ARBA" id="ARBA00023175"/>
    </source>
</evidence>
<evidence type="ECO:0000256" key="4">
    <source>
        <dbReference type="ARBA" id="ARBA00022701"/>
    </source>
</evidence>
<evidence type="ECO:0000259" key="13">
    <source>
        <dbReference type="PROSITE" id="PS50067"/>
    </source>
</evidence>
<evidence type="ECO:0000256" key="2">
    <source>
        <dbReference type="ARBA" id="ARBA00022490"/>
    </source>
</evidence>
<dbReference type="GO" id="GO:0005874">
    <property type="term" value="C:microtubule"/>
    <property type="evidence" value="ECO:0007669"/>
    <property type="project" value="UniProtKB-KW"/>
</dbReference>
<keyword evidence="5 10" id="KW-0547">Nucleotide-binding</keyword>
<dbReference type="PROSITE" id="PS00411">
    <property type="entry name" value="KINESIN_MOTOR_1"/>
    <property type="match status" value="1"/>
</dbReference>
<dbReference type="GO" id="GO:0003777">
    <property type="term" value="F:microtubule motor activity"/>
    <property type="evidence" value="ECO:0007669"/>
    <property type="project" value="InterPro"/>
</dbReference>
<evidence type="ECO:0000256" key="5">
    <source>
        <dbReference type="ARBA" id="ARBA00022741"/>
    </source>
</evidence>
<keyword evidence="4 11" id="KW-0493">Microtubule</keyword>
<dbReference type="PANTHER" id="PTHR47968">
    <property type="entry name" value="CENTROMERE PROTEIN E"/>
    <property type="match status" value="1"/>
</dbReference>
<dbReference type="InterPro" id="IPR059182">
    <property type="entry name" value="Khc_C"/>
</dbReference>
<protein>
    <recommendedName>
        <fullName evidence="11">Kinesin-like protein</fullName>
    </recommendedName>
</protein>
<dbReference type="Proteomes" id="UP000694701">
    <property type="component" value="Unplaced"/>
</dbReference>
<dbReference type="InterPro" id="IPR001752">
    <property type="entry name" value="Kinesin_motor_dom"/>
</dbReference>
<evidence type="ECO:0000256" key="7">
    <source>
        <dbReference type="ARBA" id="ARBA00023054"/>
    </source>
</evidence>
<keyword evidence="8 10" id="KW-0505">Motor protein</keyword>
<feature type="coiled-coil region" evidence="12">
    <location>
        <begin position="546"/>
        <end position="844"/>
    </location>
</feature>
<accession>A0A8C2HJV7</accession>
<feature type="domain" description="Kinesin motor" evidence="13">
    <location>
        <begin position="9"/>
        <end position="327"/>
    </location>
</feature>
<feature type="binding site" evidence="10">
    <location>
        <begin position="86"/>
        <end position="93"/>
    </location>
    <ligand>
        <name>ATP</name>
        <dbReference type="ChEBI" id="CHEBI:30616"/>
    </ligand>
</feature>
<evidence type="ECO:0000256" key="6">
    <source>
        <dbReference type="ARBA" id="ARBA00022840"/>
    </source>
</evidence>
<feature type="coiled-coil region" evidence="12">
    <location>
        <begin position="332"/>
        <end position="366"/>
    </location>
</feature>
<dbReference type="InterPro" id="IPR019821">
    <property type="entry name" value="Kinesin_motor_CS"/>
</dbReference>
<evidence type="ECO:0000256" key="9">
    <source>
        <dbReference type="ARBA" id="ARBA00023212"/>
    </source>
</evidence>
<dbReference type="FunFam" id="3.40.850.10:FF:000009">
    <property type="entry name" value="Kinesin-like protein"/>
    <property type="match status" value="1"/>
</dbReference>
<dbReference type="InterPro" id="IPR027417">
    <property type="entry name" value="P-loop_NTPase"/>
</dbReference>